<dbReference type="InterPro" id="IPR018357">
    <property type="entry name" value="Hexapep_transf_CS"/>
</dbReference>
<feature type="binding site" evidence="18">
    <location>
        <position position="105"/>
    </location>
    <ligand>
        <name>Mg(2+)</name>
        <dbReference type="ChEBI" id="CHEBI:18420"/>
    </ligand>
</feature>
<dbReference type="PANTHER" id="PTHR43584">
    <property type="entry name" value="NUCLEOTIDYL TRANSFERASE"/>
    <property type="match status" value="1"/>
</dbReference>
<evidence type="ECO:0000256" key="16">
    <source>
        <dbReference type="ARBA" id="ARBA00048493"/>
    </source>
</evidence>
<keyword evidence="9 18" id="KW-0460">Magnesium</keyword>
<dbReference type="InterPro" id="IPR001451">
    <property type="entry name" value="Hexapep"/>
</dbReference>
<name>A0A2U2N2W7_9GAMM</name>
<organism evidence="20 21">
    <name type="scientific">Sediminicurvatus halobius</name>
    <dbReference type="NCBI Taxonomy" id="2182432"/>
    <lineage>
        <taxon>Bacteria</taxon>
        <taxon>Pseudomonadati</taxon>
        <taxon>Pseudomonadota</taxon>
        <taxon>Gammaproteobacteria</taxon>
        <taxon>Chromatiales</taxon>
        <taxon>Ectothiorhodospiraceae</taxon>
        <taxon>Sediminicurvatus</taxon>
    </lineage>
</organism>
<evidence type="ECO:0000313" key="21">
    <source>
        <dbReference type="Proteomes" id="UP000245474"/>
    </source>
</evidence>
<dbReference type="CDD" id="cd02540">
    <property type="entry name" value="GT2_GlmU_N_bac"/>
    <property type="match status" value="1"/>
</dbReference>
<comment type="cofactor">
    <cofactor evidence="18">
        <name>Mg(2+)</name>
        <dbReference type="ChEBI" id="CHEBI:18420"/>
    </cofactor>
    <text evidence="18">Binds 1 Mg(2+) ion per subunit.</text>
</comment>
<comment type="similarity">
    <text evidence="3 18">In the N-terminal section; belongs to the N-acetylglucosamine-1-phosphate uridyltransferase family.</text>
</comment>
<dbReference type="PROSITE" id="PS00101">
    <property type="entry name" value="HEXAPEP_TRANSFERASES"/>
    <property type="match status" value="1"/>
</dbReference>
<proteinExistence type="inferred from homology"/>
<feature type="binding site" evidence="18">
    <location>
        <position position="25"/>
    </location>
    <ligand>
        <name>UDP-N-acetyl-alpha-D-glucosamine</name>
        <dbReference type="ChEBI" id="CHEBI:57705"/>
    </ligand>
</feature>
<dbReference type="EC" id="2.3.1.157" evidence="18"/>
<evidence type="ECO:0000256" key="4">
    <source>
        <dbReference type="ARBA" id="ARBA00022490"/>
    </source>
</evidence>
<feature type="region of interest" description="N-acetyltransferase" evidence="18">
    <location>
        <begin position="253"/>
        <end position="458"/>
    </location>
</feature>
<protein>
    <recommendedName>
        <fullName evidence="18">Bifunctional protein GlmU</fullName>
    </recommendedName>
    <domain>
        <recommendedName>
            <fullName evidence="18">UDP-N-acetylglucosamine pyrophosphorylase</fullName>
            <ecNumber evidence="18">2.7.7.23</ecNumber>
        </recommendedName>
        <alternativeName>
            <fullName evidence="18">N-acetylglucosamine-1-phosphate uridyltransferase</fullName>
        </alternativeName>
    </domain>
    <domain>
        <recommendedName>
            <fullName evidence="18">Glucosamine-1-phosphate N-acetyltransferase</fullName>
            <ecNumber evidence="18">2.3.1.157</ecNumber>
        </recommendedName>
    </domain>
</protein>
<keyword evidence="13 18" id="KW-0012">Acyltransferase</keyword>
<feature type="binding site" evidence="18">
    <location>
        <position position="353"/>
    </location>
    <ligand>
        <name>UDP-N-acetyl-alpha-D-glucosamine</name>
        <dbReference type="ChEBI" id="CHEBI:57705"/>
    </ligand>
</feature>
<evidence type="ECO:0000256" key="13">
    <source>
        <dbReference type="ARBA" id="ARBA00023315"/>
    </source>
</evidence>
<feature type="binding site" evidence="18">
    <location>
        <position position="76"/>
    </location>
    <ligand>
        <name>UDP-N-acetyl-alpha-D-glucosamine</name>
        <dbReference type="ChEBI" id="CHEBI:57705"/>
    </ligand>
</feature>
<evidence type="ECO:0000256" key="11">
    <source>
        <dbReference type="ARBA" id="ARBA00022984"/>
    </source>
</evidence>
<dbReference type="PANTHER" id="PTHR43584:SF3">
    <property type="entry name" value="BIFUNCTIONAL PROTEIN GLMU"/>
    <property type="match status" value="1"/>
</dbReference>
<dbReference type="Gene3D" id="3.90.550.10">
    <property type="entry name" value="Spore Coat Polysaccharide Biosynthesis Protein SpsA, Chain A"/>
    <property type="match status" value="1"/>
</dbReference>
<evidence type="ECO:0000256" key="1">
    <source>
        <dbReference type="ARBA" id="ARBA00004496"/>
    </source>
</evidence>
<dbReference type="GO" id="GO:0000287">
    <property type="term" value="F:magnesium ion binding"/>
    <property type="evidence" value="ECO:0007669"/>
    <property type="project" value="UniProtKB-UniRule"/>
</dbReference>
<dbReference type="InterPro" id="IPR005882">
    <property type="entry name" value="Bifunctional_GlmU"/>
</dbReference>
<evidence type="ECO:0000256" key="15">
    <source>
        <dbReference type="ARBA" id="ARBA00048247"/>
    </source>
</evidence>
<reference evidence="20 21" key="1">
    <citation type="submission" date="2018-05" db="EMBL/GenBank/DDBJ databases">
        <title>Spiribacter halobius sp. nov., a moderately halophilic bacterium isolated from marine solar saltern.</title>
        <authorList>
            <person name="Zheng W.-S."/>
            <person name="Lu D.-C."/>
            <person name="Du Z.-J."/>
        </authorList>
    </citation>
    <scope>NUCLEOTIDE SEQUENCE [LARGE SCALE GENOMIC DNA]</scope>
    <source>
        <strain evidence="20 21">E85</strain>
    </source>
</reference>
<dbReference type="GO" id="GO:0008360">
    <property type="term" value="P:regulation of cell shape"/>
    <property type="evidence" value="ECO:0007669"/>
    <property type="project" value="UniProtKB-KW"/>
</dbReference>
<dbReference type="GO" id="GO:0009245">
    <property type="term" value="P:lipid A biosynthetic process"/>
    <property type="evidence" value="ECO:0007669"/>
    <property type="project" value="UniProtKB-UniRule"/>
</dbReference>
<keyword evidence="8 18" id="KW-0677">Repeat</keyword>
<evidence type="ECO:0000256" key="3">
    <source>
        <dbReference type="ARBA" id="ARBA00007947"/>
    </source>
</evidence>
<dbReference type="Pfam" id="PF00132">
    <property type="entry name" value="Hexapep"/>
    <property type="match status" value="1"/>
</dbReference>
<feature type="binding site" evidence="18">
    <location>
        <position position="382"/>
    </location>
    <ligand>
        <name>acetyl-CoA</name>
        <dbReference type="ChEBI" id="CHEBI:57288"/>
    </ligand>
</feature>
<evidence type="ECO:0000256" key="8">
    <source>
        <dbReference type="ARBA" id="ARBA00022737"/>
    </source>
</evidence>
<feature type="binding site" evidence="18">
    <location>
        <position position="228"/>
    </location>
    <ligand>
        <name>Mg(2+)</name>
        <dbReference type="ChEBI" id="CHEBI:18420"/>
    </ligand>
</feature>
<evidence type="ECO:0000256" key="18">
    <source>
        <dbReference type="HAMAP-Rule" id="MF_01631"/>
    </source>
</evidence>
<evidence type="ECO:0000256" key="6">
    <source>
        <dbReference type="ARBA" id="ARBA00022695"/>
    </source>
</evidence>
<dbReference type="InterPro" id="IPR011004">
    <property type="entry name" value="Trimer_LpxA-like_sf"/>
</dbReference>
<keyword evidence="10 18" id="KW-0133">Cell shape</keyword>
<accession>A0A2U2N2W7</accession>
<dbReference type="RefSeq" id="WP_109678274.1">
    <property type="nucleotide sequence ID" value="NZ_CP086615.1"/>
</dbReference>
<comment type="subcellular location">
    <subcellularLocation>
        <location evidence="1 18">Cytoplasm</location>
    </subcellularLocation>
</comment>
<comment type="function">
    <text evidence="17 18">Catalyzes the last two sequential reactions in the de novo biosynthetic pathway for UDP-N-acetylglucosamine (UDP-GlcNAc). The C-terminal domain catalyzes the transfer of acetyl group from acetyl coenzyme A to glucosamine-1-phosphate (GlcN-1-P) to produce N-acetylglucosamine-1-phosphate (GlcNAc-1-P), which is converted into UDP-GlcNAc by the transfer of uridine 5-monophosphate (from uridine 5-triphosphate), a reaction catalyzed by the N-terminal domain.</text>
</comment>
<gene>
    <name evidence="18 20" type="primary">glmU</name>
    <name evidence="20" type="ORF">DEM34_08655</name>
</gene>
<comment type="caution">
    <text evidence="20">The sequence shown here is derived from an EMBL/GenBank/DDBJ whole genome shotgun (WGS) entry which is preliminary data.</text>
</comment>
<comment type="caution">
    <text evidence="18">Lacks conserved residue(s) required for the propagation of feature annotation.</text>
</comment>
<keyword evidence="4 18" id="KW-0963">Cytoplasm</keyword>
<keyword evidence="5 18" id="KW-0808">Transferase</keyword>
<feature type="binding site" evidence="18">
    <location>
        <position position="379"/>
    </location>
    <ligand>
        <name>UDP-N-acetyl-alpha-D-glucosamine</name>
        <dbReference type="ChEBI" id="CHEBI:57705"/>
    </ligand>
</feature>
<evidence type="ECO:0000256" key="2">
    <source>
        <dbReference type="ARBA" id="ARBA00007707"/>
    </source>
</evidence>
<dbReference type="OrthoDB" id="9775031at2"/>
<evidence type="ECO:0000256" key="10">
    <source>
        <dbReference type="ARBA" id="ARBA00022960"/>
    </source>
</evidence>
<feature type="binding site" evidence="18">
    <location>
        <position position="155"/>
    </location>
    <ligand>
        <name>UDP-N-acetyl-alpha-D-glucosamine</name>
        <dbReference type="ChEBI" id="CHEBI:57705"/>
    </ligand>
</feature>
<comment type="similarity">
    <text evidence="2 18">In the C-terminal section; belongs to the transferase hexapeptide repeat family.</text>
</comment>
<feature type="binding site" evidence="18">
    <location>
        <begin position="11"/>
        <end position="14"/>
    </location>
    <ligand>
        <name>UDP-N-acetyl-alpha-D-glucosamine</name>
        <dbReference type="ChEBI" id="CHEBI:57705"/>
    </ligand>
</feature>
<comment type="pathway">
    <text evidence="18">Bacterial outer membrane biogenesis; LPS lipid A biosynthesis.</text>
</comment>
<keyword evidence="21" id="KW-1185">Reference proteome</keyword>
<feature type="domain" description="MobA-like NTP transferase" evidence="19">
    <location>
        <begin position="8"/>
        <end position="131"/>
    </location>
</feature>
<dbReference type="GO" id="GO:0071555">
    <property type="term" value="P:cell wall organization"/>
    <property type="evidence" value="ECO:0007669"/>
    <property type="project" value="UniProtKB-KW"/>
</dbReference>
<comment type="subunit">
    <text evidence="18">Homotrimer.</text>
</comment>
<dbReference type="Proteomes" id="UP000245474">
    <property type="component" value="Unassembled WGS sequence"/>
</dbReference>
<dbReference type="GO" id="GO:0009252">
    <property type="term" value="P:peptidoglycan biosynthetic process"/>
    <property type="evidence" value="ECO:0007669"/>
    <property type="project" value="UniProtKB-UniRule"/>
</dbReference>
<evidence type="ECO:0000256" key="7">
    <source>
        <dbReference type="ARBA" id="ARBA00022723"/>
    </source>
</evidence>
<dbReference type="InterPro" id="IPR029044">
    <property type="entry name" value="Nucleotide-diphossugar_trans"/>
</dbReference>
<evidence type="ECO:0000259" key="19">
    <source>
        <dbReference type="Pfam" id="PF12804"/>
    </source>
</evidence>
<keyword evidence="6 18" id="KW-0548">Nucleotidyltransferase</keyword>
<feature type="binding site" evidence="18">
    <location>
        <position position="140"/>
    </location>
    <ligand>
        <name>UDP-N-acetyl-alpha-D-glucosamine</name>
        <dbReference type="ChEBI" id="CHEBI:57705"/>
    </ligand>
</feature>
<feature type="binding site" evidence="18">
    <location>
        <begin position="388"/>
        <end position="389"/>
    </location>
    <ligand>
        <name>acetyl-CoA</name>
        <dbReference type="ChEBI" id="CHEBI:57288"/>
    </ligand>
</feature>
<dbReference type="Pfam" id="PF12804">
    <property type="entry name" value="NTP_transf_3"/>
    <property type="match status" value="1"/>
</dbReference>
<dbReference type="GO" id="GO:0005737">
    <property type="term" value="C:cytoplasm"/>
    <property type="evidence" value="ECO:0007669"/>
    <property type="project" value="UniProtKB-SubCell"/>
</dbReference>
<comment type="catalytic activity">
    <reaction evidence="15 18">
        <text>alpha-D-glucosamine 1-phosphate + acetyl-CoA = N-acetyl-alpha-D-glucosamine 1-phosphate + CoA + H(+)</text>
        <dbReference type="Rhea" id="RHEA:13725"/>
        <dbReference type="ChEBI" id="CHEBI:15378"/>
        <dbReference type="ChEBI" id="CHEBI:57287"/>
        <dbReference type="ChEBI" id="CHEBI:57288"/>
        <dbReference type="ChEBI" id="CHEBI:57776"/>
        <dbReference type="ChEBI" id="CHEBI:58516"/>
        <dbReference type="EC" id="2.3.1.157"/>
    </reaction>
</comment>
<dbReference type="UniPathway" id="UPA00113">
    <property type="reaction ID" value="UER00532"/>
</dbReference>
<feature type="binding site" evidence="18">
    <location>
        <position position="228"/>
    </location>
    <ligand>
        <name>UDP-N-acetyl-alpha-D-glucosamine</name>
        <dbReference type="ChEBI" id="CHEBI:57705"/>
    </ligand>
</feature>
<feature type="region of interest" description="Pyrophosphorylase" evidence="18">
    <location>
        <begin position="1"/>
        <end position="230"/>
    </location>
</feature>
<dbReference type="GO" id="GO:0019134">
    <property type="term" value="F:glucosamine-1-phosphate N-acetyltransferase activity"/>
    <property type="evidence" value="ECO:0007669"/>
    <property type="project" value="UniProtKB-UniRule"/>
</dbReference>
<dbReference type="EMBL" id="QFFI01000011">
    <property type="protein sequence ID" value="PWG63368.1"/>
    <property type="molecule type" value="Genomic_DNA"/>
</dbReference>
<evidence type="ECO:0000256" key="9">
    <source>
        <dbReference type="ARBA" id="ARBA00022842"/>
    </source>
</evidence>
<dbReference type="CDD" id="cd03353">
    <property type="entry name" value="LbH_GlmU_C"/>
    <property type="match status" value="1"/>
</dbReference>
<evidence type="ECO:0000256" key="12">
    <source>
        <dbReference type="ARBA" id="ARBA00023268"/>
    </source>
</evidence>
<keyword evidence="12 18" id="KW-0511">Multifunctional enzyme</keyword>
<feature type="binding site" evidence="18">
    <location>
        <position position="335"/>
    </location>
    <ligand>
        <name>UDP-N-acetyl-alpha-D-glucosamine</name>
        <dbReference type="ChEBI" id="CHEBI:57705"/>
    </ligand>
</feature>
<comment type="catalytic activity">
    <reaction evidence="16 18">
        <text>N-acetyl-alpha-D-glucosamine 1-phosphate + UTP + H(+) = UDP-N-acetyl-alpha-D-glucosamine + diphosphate</text>
        <dbReference type="Rhea" id="RHEA:13509"/>
        <dbReference type="ChEBI" id="CHEBI:15378"/>
        <dbReference type="ChEBI" id="CHEBI:33019"/>
        <dbReference type="ChEBI" id="CHEBI:46398"/>
        <dbReference type="ChEBI" id="CHEBI:57705"/>
        <dbReference type="ChEBI" id="CHEBI:57776"/>
        <dbReference type="EC" id="2.7.7.23"/>
    </reaction>
</comment>
<dbReference type="GO" id="GO:0016020">
    <property type="term" value="C:membrane"/>
    <property type="evidence" value="ECO:0007669"/>
    <property type="project" value="GOC"/>
</dbReference>
<dbReference type="InterPro" id="IPR050065">
    <property type="entry name" value="GlmU-like"/>
</dbReference>
<dbReference type="SUPFAM" id="SSF53448">
    <property type="entry name" value="Nucleotide-diphospho-sugar transferases"/>
    <property type="match status" value="1"/>
</dbReference>
<evidence type="ECO:0000256" key="14">
    <source>
        <dbReference type="ARBA" id="ARBA00023316"/>
    </source>
</evidence>
<dbReference type="UniPathway" id="UPA00973"/>
<evidence type="ECO:0000313" key="20">
    <source>
        <dbReference type="EMBL" id="PWG63368.1"/>
    </source>
</evidence>
<dbReference type="NCBIfam" id="TIGR01173">
    <property type="entry name" value="glmU"/>
    <property type="match status" value="1"/>
</dbReference>
<dbReference type="InterPro" id="IPR025877">
    <property type="entry name" value="MobA-like_NTP_Trfase"/>
</dbReference>
<dbReference type="SUPFAM" id="SSF51161">
    <property type="entry name" value="Trimeric LpxA-like enzymes"/>
    <property type="match status" value="1"/>
</dbReference>
<dbReference type="GO" id="GO:0000902">
    <property type="term" value="P:cell morphogenesis"/>
    <property type="evidence" value="ECO:0007669"/>
    <property type="project" value="UniProtKB-UniRule"/>
</dbReference>
<dbReference type="GO" id="GO:0006048">
    <property type="term" value="P:UDP-N-acetylglucosamine biosynthetic process"/>
    <property type="evidence" value="ECO:0007669"/>
    <property type="project" value="UniProtKB-UniPathway"/>
</dbReference>
<feature type="active site" description="Proton acceptor" evidence="18">
    <location>
        <position position="365"/>
    </location>
</feature>
<dbReference type="InterPro" id="IPR038009">
    <property type="entry name" value="GlmU_C_LbH"/>
</dbReference>
<feature type="binding site" evidence="18">
    <location>
        <position position="368"/>
    </location>
    <ligand>
        <name>UDP-N-acetyl-alpha-D-glucosamine</name>
        <dbReference type="ChEBI" id="CHEBI:57705"/>
    </ligand>
</feature>
<feature type="binding site" evidence="18">
    <location>
        <position position="407"/>
    </location>
    <ligand>
        <name>acetyl-CoA</name>
        <dbReference type="ChEBI" id="CHEBI:57288"/>
    </ligand>
</feature>
<dbReference type="Gene3D" id="2.160.10.10">
    <property type="entry name" value="Hexapeptide repeat proteins"/>
    <property type="match status" value="1"/>
</dbReference>
<comment type="pathway">
    <text evidence="18">Nucleotide-sugar biosynthesis; UDP-N-acetyl-alpha-D-glucosamine biosynthesis; N-acetyl-alpha-D-glucosamine 1-phosphate from alpha-D-glucosamine 6-phosphate (route II): step 2/2.</text>
</comment>
<keyword evidence="14 18" id="KW-0961">Cell wall biogenesis/degradation</keyword>
<dbReference type="AlphaFoldDB" id="A0A2U2N2W7"/>
<keyword evidence="7 18" id="KW-0479">Metal-binding</keyword>
<comment type="pathway">
    <text evidence="18">Nucleotide-sugar biosynthesis; UDP-N-acetyl-alpha-D-glucosamine biosynthesis; UDP-N-acetyl-alpha-D-glucosamine from N-acetyl-alpha-D-glucosamine 1-phosphate: step 1/1.</text>
</comment>
<dbReference type="GO" id="GO:0003977">
    <property type="term" value="F:UDP-N-acetylglucosamine diphosphorylase activity"/>
    <property type="evidence" value="ECO:0007669"/>
    <property type="project" value="UniProtKB-UniRule"/>
</dbReference>
<feature type="binding site" evidence="18">
    <location>
        <begin position="81"/>
        <end position="82"/>
    </location>
    <ligand>
        <name>UDP-N-acetyl-alpha-D-glucosamine</name>
        <dbReference type="ChEBI" id="CHEBI:57705"/>
    </ligand>
</feature>
<feature type="binding site" evidence="18">
    <location>
        <position position="170"/>
    </location>
    <ligand>
        <name>UDP-N-acetyl-alpha-D-glucosamine</name>
        <dbReference type="ChEBI" id="CHEBI:57705"/>
    </ligand>
</feature>
<dbReference type="EC" id="2.7.7.23" evidence="18"/>
<evidence type="ECO:0000256" key="5">
    <source>
        <dbReference type="ARBA" id="ARBA00022679"/>
    </source>
</evidence>
<dbReference type="HAMAP" id="MF_01631">
    <property type="entry name" value="GlmU"/>
    <property type="match status" value="1"/>
</dbReference>
<evidence type="ECO:0000256" key="17">
    <source>
        <dbReference type="ARBA" id="ARBA00049628"/>
    </source>
</evidence>
<sequence>MPASPISVIVLAAGEGKRMRSALPKVLHPVGGRPMLQRVLDAARALRPEALHVVYGHGGERVRAALIDDDLEWALQAEQLGTGHAVAQALPTIPERHRVLVLCGDVPLITPATLERLCAAAGDGDAALLTITLDDPTGYGRILRDAGGDVAGIVEEKDASEDERAIREINTGLMCLPAGRLRAWLDSLDANNAQGEYYLTDVIALARREGTAVHPVACPDPWEVQGVNDRAQLAGVERAWQRREAHRLMREEGLGLADPARFDLRGELHVGRDCFLDVGVVVEGEVHLGDNVTVGPYVLLRDCRLEAGVHIAGHSVLDGAVLAAGAAAGPFARLRPGSRLAENAKVGNFVETKNVEVGPGSKINHLSYVGDAELGQGVNVGAGTITCNYDGTAKHRTVIGDGAFIGSNTALVAPVTVGAHATIGAGSTVRRDVPDDALAVTGSRQRTIEGWRRKSDKG</sequence>
<keyword evidence="11 18" id="KW-0573">Peptidoglycan synthesis</keyword>
<feature type="binding site" evidence="18">
    <location>
        <position position="425"/>
    </location>
    <ligand>
        <name>acetyl-CoA</name>
        <dbReference type="ChEBI" id="CHEBI:57288"/>
    </ligand>
</feature>